<evidence type="ECO:0000313" key="2">
    <source>
        <dbReference type="Proteomes" id="UP000790377"/>
    </source>
</evidence>
<name>A0ACB8APV1_9AGAM</name>
<comment type="caution">
    <text evidence="1">The sequence shown here is derived from an EMBL/GenBank/DDBJ whole genome shotgun (WGS) entry which is preliminary data.</text>
</comment>
<sequence length="474" mass="53003">MIPRRDSDMLSFLIIGGSIAGLACAYSLREAGHKVTVLEQSDQGCRSRGGIRSPPNMTRLLNHWGLGPAISKVAVRANQFTFQDGWTGEPLGVLVLHDKLMKALMADFLYIQHGELSSIFFDLARNAGVIFKYNTRVDSIDPWAGSVTTQNGSTFTADVIIGADGYRSVVRPVVVGSQCMRGVLDKRVSINITVPRDLMRKHEDLAPLADSLEWTIWLGDDCAMHGLQVKQDYAIVMHVPSSPDLPKHETWAEQRPIDRKLLKLDRFEPRAQKLVGLATSMTPTHYVVHEPFDNWVHESGKVVLVGEAAHPLMPNGSHNHSMSIEDAMTLSTLFSLPATRQHTPLLLSAYEELRQARCVKTQSSERQKRDFICLPHGPEQRARDDGLRGARERALLDWDDADDEFLRDTWEEYIELFAFDAKEAVEDWWTKWGPAVRARGANGAGTGGVARYGYDAENLKPRLEISVRRDGVVI</sequence>
<dbReference type="EMBL" id="MU267599">
    <property type="protein sequence ID" value="KAH7915576.1"/>
    <property type="molecule type" value="Genomic_DNA"/>
</dbReference>
<evidence type="ECO:0000313" key="1">
    <source>
        <dbReference type="EMBL" id="KAH7915576.1"/>
    </source>
</evidence>
<reference evidence="1" key="1">
    <citation type="journal article" date="2021" name="New Phytol.">
        <title>Evolutionary innovations through gain and loss of genes in the ectomycorrhizal Boletales.</title>
        <authorList>
            <person name="Wu G."/>
            <person name="Miyauchi S."/>
            <person name="Morin E."/>
            <person name="Kuo A."/>
            <person name="Drula E."/>
            <person name="Varga T."/>
            <person name="Kohler A."/>
            <person name="Feng B."/>
            <person name="Cao Y."/>
            <person name="Lipzen A."/>
            <person name="Daum C."/>
            <person name="Hundley H."/>
            <person name="Pangilinan J."/>
            <person name="Johnson J."/>
            <person name="Barry K."/>
            <person name="LaButti K."/>
            <person name="Ng V."/>
            <person name="Ahrendt S."/>
            <person name="Min B."/>
            <person name="Choi I.G."/>
            <person name="Park H."/>
            <person name="Plett J.M."/>
            <person name="Magnuson J."/>
            <person name="Spatafora J.W."/>
            <person name="Nagy L.G."/>
            <person name="Henrissat B."/>
            <person name="Grigoriev I.V."/>
            <person name="Yang Z.L."/>
            <person name="Xu J."/>
            <person name="Martin F.M."/>
        </authorList>
    </citation>
    <scope>NUCLEOTIDE SEQUENCE</scope>
    <source>
        <strain evidence="1">ATCC 28755</strain>
    </source>
</reference>
<organism evidence="1 2">
    <name type="scientific">Hygrophoropsis aurantiaca</name>
    <dbReference type="NCBI Taxonomy" id="72124"/>
    <lineage>
        <taxon>Eukaryota</taxon>
        <taxon>Fungi</taxon>
        <taxon>Dikarya</taxon>
        <taxon>Basidiomycota</taxon>
        <taxon>Agaricomycotina</taxon>
        <taxon>Agaricomycetes</taxon>
        <taxon>Agaricomycetidae</taxon>
        <taxon>Boletales</taxon>
        <taxon>Coniophorineae</taxon>
        <taxon>Hygrophoropsidaceae</taxon>
        <taxon>Hygrophoropsis</taxon>
    </lineage>
</organism>
<dbReference type="Proteomes" id="UP000790377">
    <property type="component" value="Unassembled WGS sequence"/>
</dbReference>
<gene>
    <name evidence="1" type="ORF">BJ138DRAFT_1077267</name>
</gene>
<accession>A0ACB8APV1</accession>
<protein>
    <submittedName>
        <fullName evidence="1">Uncharacterized protein</fullName>
    </submittedName>
</protein>
<keyword evidence="2" id="KW-1185">Reference proteome</keyword>
<proteinExistence type="predicted"/>